<dbReference type="EMBL" id="KZ772679">
    <property type="protein sequence ID" value="PTQ47567.1"/>
    <property type="molecule type" value="Genomic_DNA"/>
</dbReference>
<dbReference type="Proteomes" id="UP000244005">
    <property type="component" value="Unassembled WGS sequence"/>
</dbReference>
<organism evidence="1 2">
    <name type="scientific">Marchantia polymorpha</name>
    <name type="common">Common liverwort</name>
    <name type="synonym">Marchantia aquatica</name>
    <dbReference type="NCBI Taxonomy" id="3197"/>
    <lineage>
        <taxon>Eukaryota</taxon>
        <taxon>Viridiplantae</taxon>
        <taxon>Streptophyta</taxon>
        <taxon>Embryophyta</taxon>
        <taxon>Marchantiophyta</taxon>
        <taxon>Marchantiopsida</taxon>
        <taxon>Marchantiidae</taxon>
        <taxon>Marchantiales</taxon>
        <taxon>Marchantiaceae</taxon>
        <taxon>Marchantia</taxon>
    </lineage>
</organism>
<reference evidence="1" key="2">
    <citation type="submission" date="2017-12" db="EMBL/GenBank/DDBJ databases">
        <title>WGS assembly of Marchantia polymorpha.</title>
        <authorList>
            <person name="Bowman J.L."/>
            <person name="Kohchi T."/>
            <person name="Yamato K.T."/>
            <person name="Jenkins J."/>
            <person name="Shu S."/>
            <person name="Ishizaki K."/>
            <person name="Yamaoka S."/>
            <person name="Nishihama R."/>
            <person name="Nakamura Y."/>
            <person name="Berger F."/>
            <person name="Adam C."/>
            <person name="Aki S.S."/>
            <person name="Althoff F."/>
            <person name="Araki T."/>
            <person name="Arteaga-Vazquez M.A."/>
            <person name="Balasubrmanian S."/>
            <person name="Bauer D."/>
            <person name="Boehm C.R."/>
            <person name="Briginshaw L."/>
            <person name="Caballero-Perez J."/>
            <person name="Catarino B."/>
            <person name="Chen F."/>
            <person name="Chiyoda S."/>
            <person name="Chovatia M."/>
            <person name="Davies K.M."/>
            <person name="Delmans M."/>
            <person name="Demura T."/>
            <person name="Dierschke T."/>
            <person name="Dolan L."/>
            <person name="Dorantes-Acosta A.E."/>
            <person name="Eklund D.M."/>
            <person name="Florent S.N."/>
            <person name="Flores-Sandoval E."/>
            <person name="Fujiyama A."/>
            <person name="Fukuzawa H."/>
            <person name="Galik B."/>
            <person name="Grimanelli D."/>
            <person name="Grimwood J."/>
            <person name="Grossniklaus U."/>
            <person name="Hamada T."/>
            <person name="Haseloff J."/>
            <person name="Hetherington A.J."/>
            <person name="Higo A."/>
            <person name="Hirakawa Y."/>
            <person name="Hundley H.N."/>
            <person name="Ikeda Y."/>
            <person name="Inoue K."/>
            <person name="Inoue S."/>
            <person name="Ishida S."/>
            <person name="Jia Q."/>
            <person name="Kakita M."/>
            <person name="Kanazawa T."/>
            <person name="Kawai Y."/>
            <person name="Kawashima T."/>
            <person name="Kennedy M."/>
            <person name="Kinose K."/>
            <person name="Kinoshita T."/>
            <person name="Kohara Y."/>
            <person name="Koide E."/>
            <person name="Komatsu K."/>
            <person name="Kopischke S."/>
            <person name="Kubo M."/>
            <person name="Kyozuka J."/>
            <person name="Lagercrantz U."/>
            <person name="Lin S.S."/>
            <person name="Lindquist E."/>
            <person name="Lipzen A.M."/>
            <person name="Lu C."/>
            <person name="Luna E.D."/>
            <person name="Martienssen R.A."/>
            <person name="Minamino N."/>
            <person name="Mizutani M."/>
            <person name="Mizutani M."/>
            <person name="Mochizuki N."/>
            <person name="Monte I."/>
            <person name="Mosher R."/>
            <person name="Nagasaki H."/>
            <person name="Nakagami H."/>
            <person name="Naramoto S."/>
            <person name="Nishitani K."/>
            <person name="Ohtani M."/>
            <person name="Okamoto T."/>
            <person name="Okumura M."/>
            <person name="Phillips J."/>
            <person name="Pollak B."/>
            <person name="Reinders A."/>
            <person name="Roevekamp M."/>
            <person name="Sano R."/>
            <person name="Sawa S."/>
            <person name="Schmid M.W."/>
            <person name="Shirakawa M."/>
            <person name="Solano R."/>
            <person name="Spunde A."/>
            <person name="Suetsugu N."/>
            <person name="Sugano S."/>
            <person name="Sugiyama A."/>
            <person name="Sun R."/>
            <person name="Suzuki Y."/>
            <person name="Takenaka M."/>
            <person name="Takezawa D."/>
            <person name="Tomogane H."/>
            <person name="Tsuzuki M."/>
            <person name="Ueda T."/>
            <person name="Umeda M."/>
            <person name="Ward J.M."/>
            <person name="Watanabe Y."/>
            <person name="Yazaki K."/>
            <person name="Yokoyama R."/>
            <person name="Yoshitake Y."/>
            <person name="Yotsui I."/>
            <person name="Zachgo S."/>
            <person name="Schmutz J."/>
        </authorList>
    </citation>
    <scope>NUCLEOTIDE SEQUENCE [LARGE SCALE GENOMIC DNA]</scope>
    <source>
        <strain evidence="1">Tak-1</strain>
    </source>
</reference>
<dbReference type="Gramene" id="Mp3g00280.4">
    <property type="protein sequence ID" value="Mp3g00280.4.cds1"/>
    <property type="gene ID" value="Mp3g00280"/>
</dbReference>
<dbReference type="EMBL" id="KZ772679">
    <property type="protein sequence ID" value="PTQ47568.1"/>
    <property type="molecule type" value="Genomic_DNA"/>
</dbReference>
<dbReference type="EMBL" id="KZ772679">
    <property type="protein sequence ID" value="PTQ47570.1"/>
    <property type="molecule type" value="Genomic_DNA"/>
</dbReference>
<dbReference type="Gramene" id="Mp3g00280.2">
    <property type="protein sequence ID" value="Mp3g00280.2.cds1"/>
    <property type="gene ID" value="Mp3g00280"/>
</dbReference>
<name>A0A2R6XN76_MARPO</name>
<dbReference type="Gramene" id="Mp3g00280.5">
    <property type="protein sequence ID" value="Mp3g00280.5.cds1"/>
    <property type="gene ID" value="Mp3g00280"/>
</dbReference>
<dbReference type="Gramene" id="Mp3g00280.3">
    <property type="protein sequence ID" value="Mp3g00280.3.cds1"/>
    <property type="gene ID" value="Mp3g00280"/>
</dbReference>
<dbReference type="AlphaFoldDB" id="A0A2R6XN76"/>
<evidence type="ECO:0000313" key="2">
    <source>
        <dbReference type="Proteomes" id="UP000244005"/>
    </source>
</evidence>
<dbReference type="EMBL" id="KZ772679">
    <property type="protein sequence ID" value="PTQ47566.1"/>
    <property type="molecule type" value="Genomic_DNA"/>
</dbReference>
<keyword evidence="2" id="KW-1185">Reference proteome</keyword>
<evidence type="ECO:0000313" key="1">
    <source>
        <dbReference type="EMBL" id="PTQ47570.1"/>
    </source>
</evidence>
<reference evidence="2" key="1">
    <citation type="journal article" date="2017" name="Cell">
        <title>Insights into land plant evolution garnered from the Marchantia polymorpha genome.</title>
        <authorList>
            <person name="Bowman J.L."/>
            <person name="Kohchi T."/>
            <person name="Yamato K.T."/>
            <person name="Jenkins J."/>
            <person name="Shu S."/>
            <person name="Ishizaki K."/>
            <person name="Yamaoka S."/>
            <person name="Nishihama R."/>
            <person name="Nakamura Y."/>
            <person name="Berger F."/>
            <person name="Adam C."/>
            <person name="Aki S.S."/>
            <person name="Althoff F."/>
            <person name="Araki T."/>
            <person name="Arteaga-Vazquez M.A."/>
            <person name="Balasubrmanian S."/>
            <person name="Barry K."/>
            <person name="Bauer D."/>
            <person name="Boehm C.R."/>
            <person name="Briginshaw L."/>
            <person name="Caballero-Perez J."/>
            <person name="Catarino B."/>
            <person name="Chen F."/>
            <person name="Chiyoda S."/>
            <person name="Chovatia M."/>
            <person name="Davies K.M."/>
            <person name="Delmans M."/>
            <person name="Demura T."/>
            <person name="Dierschke T."/>
            <person name="Dolan L."/>
            <person name="Dorantes-Acosta A.E."/>
            <person name="Eklund D.M."/>
            <person name="Florent S.N."/>
            <person name="Flores-Sandoval E."/>
            <person name="Fujiyama A."/>
            <person name="Fukuzawa H."/>
            <person name="Galik B."/>
            <person name="Grimanelli D."/>
            <person name="Grimwood J."/>
            <person name="Grossniklaus U."/>
            <person name="Hamada T."/>
            <person name="Haseloff J."/>
            <person name="Hetherington A.J."/>
            <person name="Higo A."/>
            <person name="Hirakawa Y."/>
            <person name="Hundley H.N."/>
            <person name="Ikeda Y."/>
            <person name="Inoue K."/>
            <person name="Inoue S.I."/>
            <person name="Ishida S."/>
            <person name="Jia Q."/>
            <person name="Kakita M."/>
            <person name="Kanazawa T."/>
            <person name="Kawai Y."/>
            <person name="Kawashima T."/>
            <person name="Kennedy M."/>
            <person name="Kinose K."/>
            <person name="Kinoshita T."/>
            <person name="Kohara Y."/>
            <person name="Koide E."/>
            <person name="Komatsu K."/>
            <person name="Kopischke S."/>
            <person name="Kubo M."/>
            <person name="Kyozuka J."/>
            <person name="Lagercrantz U."/>
            <person name="Lin S.S."/>
            <person name="Lindquist E."/>
            <person name="Lipzen A.M."/>
            <person name="Lu C.W."/>
            <person name="De Luna E."/>
            <person name="Martienssen R.A."/>
            <person name="Minamino N."/>
            <person name="Mizutani M."/>
            <person name="Mizutani M."/>
            <person name="Mochizuki N."/>
            <person name="Monte I."/>
            <person name="Mosher R."/>
            <person name="Nagasaki H."/>
            <person name="Nakagami H."/>
            <person name="Naramoto S."/>
            <person name="Nishitani K."/>
            <person name="Ohtani M."/>
            <person name="Okamoto T."/>
            <person name="Okumura M."/>
            <person name="Phillips J."/>
            <person name="Pollak B."/>
            <person name="Reinders A."/>
            <person name="Rovekamp M."/>
            <person name="Sano R."/>
            <person name="Sawa S."/>
            <person name="Schmid M.W."/>
            <person name="Shirakawa M."/>
            <person name="Solano R."/>
            <person name="Spunde A."/>
            <person name="Suetsugu N."/>
            <person name="Sugano S."/>
            <person name="Sugiyama A."/>
            <person name="Sun R."/>
            <person name="Suzuki Y."/>
            <person name="Takenaka M."/>
            <person name="Takezawa D."/>
            <person name="Tomogane H."/>
            <person name="Tsuzuki M."/>
            <person name="Ueda T."/>
            <person name="Umeda M."/>
            <person name="Ward J.M."/>
            <person name="Watanabe Y."/>
            <person name="Yazaki K."/>
            <person name="Yokoyama R."/>
            <person name="Yoshitake Y."/>
            <person name="Yotsui I."/>
            <person name="Zachgo S."/>
            <person name="Schmutz J."/>
        </authorList>
    </citation>
    <scope>NUCLEOTIDE SEQUENCE [LARGE SCALE GENOMIC DNA]</scope>
    <source>
        <strain evidence="2">Tak-1</strain>
    </source>
</reference>
<protein>
    <submittedName>
        <fullName evidence="1">Uncharacterized protein</fullName>
    </submittedName>
</protein>
<proteinExistence type="predicted"/>
<accession>A0A2R6XN76</accession>
<dbReference type="EMBL" id="KZ772679">
    <property type="protein sequence ID" value="PTQ47569.1"/>
    <property type="molecule type" value="Genomic_DNA"/>
</dbReference>
<sequence>MRNQYTPFHDCWQQLMARRVPRRHWLLPSCSESKELAFLKFVQCMHMFQLHGLIVCNLSFLKNNYAYNLVGLKICTLIDFISRTYERG</sequence>
<gene>
    <name evidence="1" type="ORF">MARPO_0007s0025</name>
</gene>
<dbReference type="Gramene" id="Mp3g00280.1">
    <property type="protein sequence ID" value="Mp3g00280.1.cds1"/>
    <property type="gene ID" value="Mp3g00280"/>
</dbReference>